<comment type="caution">
    <text evidence="2">The sequence shown here is derived from an EMBL/GenBank/DDBJ whole genome shotgun (WGS) entry which is preliminary data.</text>
</comment>
<evidence type="ECO:0000313" key="3">
    <source>
        <dbReference type="Proteomes" id="UP001625374"/>
    </source>
</evidence>
<dbReference type="EMBL" id="JBGQQK010000047">
    <property type="protein sequence ID" value="MFL2103860.1"/>
    <property type="molecule type" value="Genomic_DNA"/>
</dbReference>
<keyword evidence="3" id="KW-1185">Reference proteome</keyword>
<accession>A0ABW8UMI1</accession>
<dbReference type="Proteomes" id="UP001625374">
    <property type="component" value="Unassembled WGS sequence"/>
</dbReference>
<protein>
    <submittedName>
        <fullName evidence="2">Uncharacterized protein</fullName>
    </submittedName>
</protein>
<proteinExistence type="predicted"/>
<reference evidence="2 3" key="1">
    <citation type="submission" date="2024-08" db="EMBL/GenBank/DDBJ databases">
        <authorList>
            <person name="Arias E."/>
        </authorList>
    </citation>
    <scope>NUCLEOTIDE SEQUENCE [LARGE SCALE GENOMIC DNA]</scope>
    <source>
        <strain evidence="2 3">FAM 24106</strain>
    </source>
</reference>
<feature type="signal peptide" evidence="1">
    <location>
        <begin position="1"/>
        <end position="27"/>
    </location>
</feature>
<keyword evidence="1" id="KW-0732">Signal</keyword>
<name>A0ABW8UMI1_9LACT</name>
<evidence type="ECO:0000313" key="2">
    <source>
        <dbReference type="EMBL" id="MFL2103860.1"/>
    </source>
</evidence>
<dbReference type="RefSeq" id="WP_264298377.1">
    <property type="nucleotide sequence ID" value="NZ_JABUYJ010000061.1"/>
</dbReference>
<gene>
    <name evidence="2" type="ORF">ACEN37_11400</name>
</gene>
<organism evidence="2 3">
    <name type="scientific">Marinilactibacillus psychrotolerans</name>
    <dbReference type="NCBI Taxonomy" id="191770"/>
    <lineage>
        <taxon>Bacteria</taxon>
        <taxon>Bacillati</taxon>
        <taxon>Bacillota</taxon>
        <taxon>Bacilli</taxon>
        <taxon>Lactobacillales</taxon>
        <taxon>Carnobacteriaceae</taxon>
        <taxon>Marinilactibacillus</taxon>
    </lineage>
</organism>
<feature type="chain" id="PRO_5046245477" evidence="1">
    <location>
        <begin position="28"/>
        <end position="40"/>
    </location>
</feature>
<evidence type="ECO:0000256" key="1">
    <source>
        <dbReference type="SAM" id="SignalP"/>
    </source>
</evidence>
<sequence length="40" mass="4370">MKKYLLLSSSLIALGTFNLISSTPVSAEENDVITDVKIEE</sequence>